<reference evidence="1 2" key="1">
    <citation type="submission" date="2019-01" db="EMBL/GenBank/DDBJ databases">
        <title>Coherence of Microcystis species and biogeography revealed through population genomics.</title>
        <authorList>
            <person name="Perez-Carrascal O.M."/>
            <person name="Terrat Y."/>
            <person name="Giani A."/>
            <person name="Fortin N."/>
            <person name="Tromas N."/>
            <person name="Shapiro B.J."/>
        </authorList>
    </citation>
    <scope>NUCLEOTIDE SEQUENCE [LARGE SCALE GENOMIC DNA]</scope>
    <source>
        <strain evidence="1">Ma_QC_B_20070730_S2</strain>
    </source>
</reference>
<evidence type="ECO:0000313" key="1">
    <source>
        <dbReference type="EMBL" id="TRU19044.1"/>
    </source>
</evidence>
<gene>
    <name evidence="1" type="ORF">EWV80_19955</name>
</gene>
<dbReference type="EMBL" id="SFBK01000261">
    <property type="protein sequence ID" value="TRU19044.1"/>
    <property type="molecule type" value="Genomic_DNA"/>
</dbReference>
<accession>A0A552D9Y6</accession>
<protein>
    <recommendedName>
        <fullName evidence="3">CRISPR type III-B/RAMP module-associated protein Cmr5</fullName>
    </recommendedName>
</protein>
<dbReference type="AlphaFoldDB" id="A0A552D9Y6"/>
<evidence type="ECO:0008006" key="3">
    <source>
        <dbReference type="Google" id="ProtNLM"/>
    </source>
</evidence>
<evidence type="ECO:0000313" key="2">
    <source>
        <dbReference type="Proteomes" id="UP000320551"/>
    </source>
</evidence>
<sequence length="158" mass="18300">MLGDSRSITIPVYDALHQLRQSYNQERENIGQDNYTKRLREQKSQAQELYTYLATWGLMRLRAEEMSRNAWERPPREIPLGKRAKNNQEGKREMLECFFQTLEKVAKKQNLASSNGVETLRQMDSEDYMGLTGIALAVAREFSFWADAIYADIQGGEV</sequence>
<proteinExistence type="predicted"/>
<dbReference type="Proteomes" id="UP000320551">
    <property type="component" value="Unassembled WGS sequence"/>
</dbReference>
<organism evidence="1 2">
    <name type="scientific">Microcystis aeruginosa Ma_QC_B_20070730_S2</name>
    <dbReference type="NCBI Taxonomy" id="2486256"/>
    <lineage>
        <taxon>Bacteria</taxon>
        <taxon>Bacillati</taxon>
        <taxon>Cyanobacteriota</taxon>
        <taxon>Cyanophyceae</taxon>
        <taxon>Oscillatoriophycideae</taxon>
        <taxon>Chroococcales</taxon>
        <taxon>Microcystaceae</taxon>
        <taxon>Microcystis</taxon>
    </lineage>
</organism>
<comment type="caution">
    <text evidence="1">The sequence shown here is derived from an EMBL/GenBank/DDBJ whole genome shotgun (WGS) entry which is preliminary data.</text>
</comment>
<name>A0A552D9Y6_MICAE</name>